<dbReference type="PROSITE" id="PS51205">
    <property type="entry name" value="VPS9"/>
    <property type="match status" value="1"/>
</dbReference>
<feature type="region of interest" description="Disordered" evidence="1">
    <location>
        <begin position="179"/>
        <end position="267"/>
    </location>
</feature>
<feature type="compositionally biased region" description="Basic and acidic residues" evidence="1">
    <location>
        <begin position="1"/>
        <end position="16"/>
    </location>
</feature>
<protein>
    <recommendedName>
        <fullName evidence="2">VPS9 domain-containing protein</fullName>
    </recommendedName>
</protein>
<dbReference type="InterPro" id="IPR037191">
    <property type="entry name" value="VPS9_dom_sf"/>
</dbReference>
<feature type="compositionally biased region" description="Acidic residues" evidence="1">
    <location>
        <begin position="214"/>
        <end position="225"/>
    </location>
</feature>
<dbReference type="SUPFAM" id="SSF109993">
    <property type="entry name" value="VPS9 domain"/>
    <property type="match status" value="1"/>
</dbReference>
<feature type="domain" description="VPS9" evidence="2">
    <location>
        <begin position="1"/>
        <end position="135"/>
    </location>
</feature>
<dbReference type="AlphaFoldDB" id="A0AA38UBH1"/>
<dbReference type="InterPro" id="IPR003123">
    <property type="entry name" value="VPS9"/>
</dbReference>
<evidence type="ECO:0000256" key="1">
    <source>
        <dbReference type="SAM" id="MobiDB-lite"/>
    </source>
</evidence>
<gene>
    <name evidence="3" type="ORF">F5878DRAFT_689385</name>
</gene>
<proteinExistence type="predicted"/>
<keyword evidence="4" id="KW-1185">Reference proteome</keyword>
<reference evidence="3" key="1">
    <citation type="submission" date="2022-08" db="EMBL/GenBank/DDBJ databases">
        <authorList>
            <consortium name="DOE Joint Genome Institute"/>
            <person name="Min B."/>
            <person name="Riley R."/>
            <person name="Sierra-Patev S."/>
            <person name="Naranjo-Ortiz M."/>
            <person name="Looney B."/>
            <person name="Konkel Z."/>
            <person name="Slot J.C."/>
            <person name="Sakamoto Y."/>
            <person name="Steenwyk J.L."/>
            <person name="Rokas A."/>
            <person name="Carro J."/>
            <person name="Camarero S."/>
            <person name="Ferreira P."/>
            <person name="Molpeceres G."/>
            <person name="Ruiz-Duenas F.J."/>
            <person name="Serrano A."/>
            <person name="Henrissat B."/>
            <person name="Drula E."/>
            <person name="Hughes K.W."/>
            <person name="Mata J.L."/>
            <person name="Ishikawa N.K."/>
            <person name="Vargas-Isla R."/>
            <person name="Ushijima S."/>
            <person name="Smith C.A."/>
            <person name="Ahrendt S."/>
            <person name="Andreopoulos W."/>
            <person name="He G."/>
            <person name="Labutti K."/>
            <person name="Lipzen A."/>
            <person name="Ng V."/>
            <person name="Sandor L."/>
            <person name="Barry K."/>
            <person name="Martinez A.T."/>
            <person name="Xiao Y."/>
            <person name="Gibbons J.G."/>
            <person name="Terashima K."/>
            <person name="Hibbett D.S."/>
            <person name="Grigoriev I.V."/>
        </authorList>
    </citation>
    <scope>NUCLEOTIDE SEQUENCE</scope>
    <source>
        <strain evidence="3">TFB9207</strain>
    </source>
</reference>
<evidence type="ECO:0000259" key="2">
    <source>
        <dbReference type="PROSITE" id="PS51205"/>
    </source>
</evidence>
<dbReference type="EMBL" id="MU806328">
    <property type="protein sequence ID" value="KAJ3836339.1"/>
    <property type="molecule type" value="Genomic_DNA"/>
</dbReference>
<feature type="region of interest" description="Disordered" evidence="1">
    <location>
        <begin position="1"/>
        <end position="59"/>
    </location>
</feature>
<comment type="caution">
    <text evidence="3">The sequence shown here is derived from an EMBL/GenBank/DDBJ whole genome shotgun (WGS) entry which is preliminary data.</text>
</comment>
<organism evidence="3 4">
    <name type="scientific">Lentinula raphanica</name>
    <dbReference type="NCBI Taxonomy" id="153919"/>
    <lineage>
        <taxon>Eukaryota</taxon>
        <taxon>Fungi</taxon>
        <taxon>Dikarya</taxon>
        <taxon>Basidiomycota</taxon>
        <taxon>Agaricomycotina</taxon>
        <taxon>Agaricomycetes</taxon>
        <taxon>Agaricomycetidae</taxon>
        <taxon>Agaricales</taxon>
        <taxon>Marasmiineae</taxon>
        <taxon>Omphalotaceae</taxon>
        <taxon>Lentinula</taxon>
    </lineage>
</organism>
<feature type="compositionally biased region" description="Low complexity" evidence="1">
    <location>
        <begin position="46"/>
        <end position="59"/>
    </location>
</feature>
<name>A0AA38UBH1_9AGAR</name>
<feature type="compositionally biased region" description="Basic and acidic residues" evidence="1">
    <location>
        <begin position="35"/>
        <end position="44"/>
    </location>
</feature>
<accession>A0AA38UBH1</accession>
<evidence type="ECO:0000313" key="4">
    <source>
        <dbReference type="Proteomes" id="UP001163846"/>
    </source>
</evidence>
<feature type="compositionally biased region" description="Low complexity" evidence="1">
    <location>
        <begin position="19"/>
        <end position="30"/>
    </location>
</feature>
<feature type="compositionally biased region" description="Acidic residues" evidence="1">
    <location>
        <begin position="193"/>
        <end position="204"/>
    </location>
</feature>
<evidence type="ECO:0000313" key="3">
    <source>
        <dbReference type="EMBL" id="KAJ3836339.1"/>
    </source>
</evidence>
<dbReference type="Pfam" id="PF02204">
    <property type="entry name" value="VPS9"/>
    <property type="match status" value="1"/>
</dbReference>
<dbReference type="Proteomes" id="UP001163846">
    <property type="component" value="Unassembled WGS sequence"/>
</dbReference>
<sequence>MDDAFPRPEHSDHIDVQVEANAAETTTTETQPNVKEPDENKNVENSKTTSEKPSSSPATSFSLDTLFLLLILSVVISNPPRLVSHLLFTQRFLLTHTFRASSPSSSSAAGEQAYCLVNLMAVAEFIGNLDLEAVVWARQRPRSNRWANARTRSYESSYQHRSASIRSVLSSSFTLLNRNGQRVEAGQRKNNADDDDEEDEDMDGDSLHLPSQFDVDESDASEAEPIDTRSIKSFESMMSDRKRRAKARSANGNAAKPYPNHGSTYHS</sequence>
<dbReference type="Gene3D" id="1.20.1050.80">
    <property type="entry name" value="VPS9 domain"/>
    <property type="match status" value="1"/>
</dbReference>